<dbReference type="AlphaFoldDB" id="A0A6A7BA13"/>
<organism evidence="1 2">
    <name type="scientific">Plenodomus tracheiphilus IPT5</name>
    <dbReference type="NCBI Taxonomy" id="1408161"/>
    <lineage>
        <taxon>Eukaryota</taxon>
        <taxon>Fungi</taxon>
        <taxon>Dikarya</taxon>
        <taxon>Ascomycota</taxon>
        <taxon>Pezizomycotina</taxon>
        <taxon>Dothideomycetes</taxon>
        <taxon>Pleosporomycetidae</taxon>
        <taxon>Pleosporales</taxon>
        <taxon>Pleosporineae</taxon>
        <taxon>Leptosphaeriaceae</taxon>
        <taxon>Plenodomus</taxon>
    </lineage>
</organism>
<evidence type="ECO:0000313" key="1">
    <source>
        <dbReference type="EMBL" id="KAF2851567.1"/>
    </source>
</evidence>
<keyword evidence="2" id="KW-1185">Reference proteome</keyword>
<gene>
    <name evidence="1" type="ORF">T440DRAFT_67183</name>
</gene>
<evidence type="ECO:0000313" key="2">
    <source>
        <dbReference type="Proteomes" id="UP000799423"/>
    </source>
</evidence>
<reference evidence="1" key="1">
    <citation type="submission" date="2020-01" db="EMBL/GenBank/DDBJ databases">
        <authorList>
            <consortium name="DOE Joint Genome Institute"/>
            <person name="Haridas S."/>
            <person name="Albert R."/>
            <person name="Binder M."/>
            <person name="Bloem J."/>
            <person name="Labutti K."/>
            <person name="Salamov A."/>
            <person name="Andreopoulos B."/>
            <person name="Baker S.E."/>
            <person name="Barry K."/>
            <person name="Bills G."/>
            <person name="Bluhm B.H."/>
            <person name="Cannon C."/>
            <person name="Castanera R."/>
            <person name="Culley D.E."/>
            <person name="Daum C."/>
            <person name="Ezra D."/>
            <person name="Gonzalez J.B."/>
            <person name="Henrissat B."/>
            <person name="Kuo A."/>
            <person name="Liang C."/>
            <person name="Lipzen A."/>
            <person name="Lutzoni F."/>
            <person name="Magnuson J."/>
            <person name="Mondo S."/>
            <person name="Nolan M."/>
            <person name="Ohm R."/>
            <person name="Pangilinan J."/>
            <person name="Park H.-J."/>
            <person name="Ramirez L."/>
            <person name="Alfaro M."/>
            <person name="Sun H."/>
            <person name="Tritt A."/>
            <person name="Yoshinaga Y."/>
            <person name="Zwiers L.-H."/>
            <person name="Turgeon B.G."/>
            <person name="Goodwin S.B."/>
            <person name="Spatafora J.W."/>
            <person name="Crous P.W."/>
            <person name="Grigoriev I.V."/>
        </authorList>
    </citation>
    <scope>NUCLEOTIDE SEQUENCE</scope>
    <source>
        <strain evidence="1">IPT5</strain>
    </source>
</reference>
<dbReference type="EMBL" id="MU006302">
    <property type="protein sequence ID" value="KAF2851567.1"/>
    <property type="molecule type" value="Genomic_DNA"/>
</dbReference>
<sequence>MDKYAARSQWGQGLRTVMLRYQRIDISLRHASRGSICIPNQSVLYKISACLSLVACLGGLCDKNVLIRLVI</sequence>
<accession>A0A6A7BA13</accession>
<name>A0A6A7BA13_9PLEO</name>
<proteinExistence type="predicted"/>
<dbReference type="Proteomes" id="UP000799423">
    <property type="component" value="Unassembled WGS sequence"/>
</dbReference>
<protein>
    <submittedName>
        <fullName evidence="1">Uncharacterized protein</fullName>
    </submittedName>
</protein>